<dbReference type="GeneID" id="94230494"/>
<dbReference type="eggNOG" id="ENOG502SVH4">
    <property type="taxonomic scope" value="Eukaryota"/>
</dbReference>
<proteinExistence type="predicted"/>
<reference evidence="3" key="2">
    <citation type="submission" date="2015-06" db="UniProtKB">
        <authorList>
            <consortium name="EnsemblProtists"/>
        </authorList>
    </citation>
    <scope>IDENTIFICATION</scope>
    <source>
        <strain evidence="3">Pr102</strain>
    </source>
</reference>
<evidence type="ECO:0000256" key="1">
    <source>
        <dbReference type="SAM" id="MobiDB-lite"/>
    </source>
</evidence>
<dbReference type="VEuPathDB" id="FungiDB:KRP23_9191"/>
<dbReference type="HOGENOM" id="CLU_1100335_0_0_1"/>
<name>H3GWJ3_PHYRM</name>
<evidence type="ECO:0000313" key="4">
    <source>
        <dbReference type="Proteomes" id="UP000005238"/>
    </source>
</evidence>
<sequence>MLALLSKLVVVLLAASPAIAERSTLCDDGGPLTCVLSTTLSGFTCGDVGGLVALQGGCILCVNPTTCLGLGPAIQMNAAQDNTRPLPKANGNDISVLLQDQADYSPEESAATVNAKLAGAATQVRDSGDGAESPREVSNWLFSIPVCLAIVSLGLAIRARVPSRRGFKRLQDRNRSPLFQEDINPFCSNEMDEDMAIETAGHFHGDPSNSESEEAQFLPSAELEDDEFTQAESEAIKQAVLLHIREFDAEEDEEVEI</sequence>
<protein>
    <submittedName>
        <fullName evidence="3">Uncharacterized protein</fullName>
    </submittedName>
</protein>
<feature type="chain" id="PRO_5003586139" evidence="2">
    <location>
        <begin position="21"/>
        <end position="257"/>
    </location>
</feature>
<dbReference type="Proteomes" id="UP000005238">
    <property type="component" value="Unassembled WGS sequence"/>
</dbReference>
<accession>H3GWJ3</accession>
<keyword evidence="4" id="KW-1185">Reference proteome</keyword>
<dbReference type="EMBL" id="DS566061">
    <property type="status" value="NOT_ANNOTATED_CDS"/>
    <property type="molecule type" value="Genomic_DNA"/>
</dbReference>
<keyword evidence="2" id="KW-0732">Signal</keyword>
<dbReference type="InParanoid" id="H3GWJ3"/>
<organism evidence="3 4">
    <name type="scientific">Phytophthora ramorum</name>
    <name type="common">Sudden oak death agent</name>
    <dbReference type="NCBI Taxonomy" id="164328"/>
    <lineage>
        <taxon>Eukaryota</taxon>
        <taxon>Sar</taxon>
        <taxon>Stramenopiles</taxon>
        <taxon>Oomycota</taxon>
        <taxon>Peronosporomycetes</taxon>
        <taxon>Peronosporales</taxon>
        <taxon>Peronosporaceae</taxon>
        <taxon>Phytophthora</taxon>
    </lineage>
</organism>
<dbReference type="OrthoDB" id="160565at2759"/>
<dbReference type="AlphaFoldDB" id="H3GWJ3"/>
<feature type="signal peptide" evidence="2">
    <location>
        <begin position="1"/>
        <end position="20"/>
    </location>
</feature>
<dbReference type="VEuPathDB" id="FungiDB:KRP22_1721"/>
<evidence type="ECO:0000313" key="3">
    <source>
        <dbReference type="EnsemblProtists" id="Phyra81856"/>
    </source>
</evidence>
<dbReference type="OMA" id="QERVAMP"/>
<dbReference type="RefSeq" id="XP_067742368.1">
    <property type="nucleotide sequence ID" value="XM_067894719.1"/>
</dbReference>
<feature type="region of interest" description="Disordered" evidence="1">
    <location>
        <begin position="201"/>
        <end position="223"/>
    </location>
</feature>
<dbReference type="EnsemblProtists" id="Phyra81856">
    <property type="protein sequence ID" value="Phyra81856"/>
    <property type="gene ID" value="Phyra81856"/>
</dbReference>
<reference evidence="4" key="1">
    <citation type="journal article" date="2006" name="Science">
        <title>Phytophthora genome sequences uncover evolutionary origins and mechanisms of pathogenesis.</title>
        <authorList>
            <person name="Tyler B.M."/>
            <person name="Tripathy S."/>
            <person name="Zhang X."/>
            <person name="Dehal P."/>
            <person name="Jiang R.H."/>
            <person name="Aerts A."/>
            <person name="Arredondo F.D."/>
            <person name="Baxter L."/>
            <person name="Bensasson D."/>
            <person name="Beynon J.L."/>
            <person name="Chapman J."/>
            <person name="Damasceno C.M."/>
            <person name="Dorrance A.E."/>
            <person name="Dou D."/>
            <person name="Dickerman A.W."/>
            <person name="Dubchak I.L."/>
            <person name="Garbelotto M."/>
            <person name="Gijzen M."/>
            <person name="Gordon S.G."/>
            <person name="Govers F."/>
            <person name="Grunwald N.J."/>
            <person name="Huang W."/>
            <person name="Ivors K.L."/>
            <person name="Jones R.W."/>
            <person name="Kamoun S."/>
            <person name="Krampis K."/>
            <person name="Lamour K.H."/>
            <person name="Lee M.K."/>
            <person name="McDonald W.H."/>
            <person name="Medina M."/>
            <person name="Meijer H.J."/>
            <person name="Nordberg E.K."/>
            <person name="Maclean D.J."/>
            <person name="Ospina-Giraldo M.D."/>
            <person name="Morris P.F."/>
            <person name="Phuntumart V."/>
            <person name="Putnam N.H."/>
            <person name="Rash S."/>
            <person name="Rose J.K."/>
            <person name="Sakihama Y."/>
            <person name="Salamov A.A."/>
            <person name="Savidor A."/>
            <person name="Scheuring C.F."/>
            <person name="Smith B.M."/>
            <person name="Sobral B.W."/>
            <person name="Terry A."/>
            <person name="Torto-Alalibo T.A."/>
            <person name="Win J."/>
            <person name="Xu Z."/>
            <person name="Zhang H."/>
            <person name="Grigoriev I.V."/>
            <person name="Rokhsar D.S."/>
            <person name="Boore J.L."/>
        </authorList>
    </citation>
    <scope>NUCLEOTIDE SEQUENCE [LARGE SCALE GENOMIC DNA]</scope>
    <source>
        <strain evidence="4">Pr102</strain>
    </source>
</reference>
<evidence type="ECO:0000256" key="2">
    <source>
        <dbReference type="SAM" id="SignalP"/>
    </source>
</evidence>